<dbReference type="KEGG" id="ure:UREG_06262"/>
<dbReference type="RefSeq" id="XP_002583295.1">
    <property type="nucleotide sequence ID" value="XM_002583249.1"/>
</dbReference>
<gene>
    <name evidence="3" type="ORF">UREG_06262</name>
</gene>
<feature type="compositionally biased region" description="Basic and acidic residues" evidence="1">
    <location>
        <begin position="53"/>
        <end position="72"/>
    </location>
</feature>
<dbReference type="GeneID" id="8441615"/>
<accession>C4JX89</accession>
<dbReference type="Proteomes" id="UP000002058">
    <property type="component" value="Unassembled WGS sequence"/>
</dbReference>
<evidence type="ECO:0000313" key="4">
    <source>
        <dbReference type="Proteomes" id="UP000002058"/>
    </source>
</evidence>
<dbReference type="InterPro" id="IPR039454">
    <property type="entry name" value="OM14"/>
</dbReference>
<dbReference type="eggNOG" id="ENOG502S8W1">
    <property type="taxonomic scope" value="Eukaryota"/>
</dbReference>
<dbReference type="GO" id="GO:0005741">
    <property type="term" value="C:mitochondrial outer membrane"/>
    <property type="evidence" value="ECO:0007669"/>
    <property type="project" value="InterPro"/>
</dbReference>
<organism evidence="3 4">
    <name type="scientific">Uncinocarpus reesii (strain UAMH 1704)</name>
    <dbReference type="NCBI Taxonomy" id="336963"/>
    <lineage>
        <taxon>Eukaryota</taxon>
        <taxon>Fungi</taxon>
        <taxon>Dikarya</taxon>
        <taxon>Ascomycota</taxon>
        <taxon>Pezizomycotina</taxon>
        <taxon>Eurotiomycetes</taxon>
        <taxon>Eurotiomycetidae</taxon>
        <taxon>Onygenales</taxon>
        <taxon>Onygenaceae</taxon>
        <taxon>Uncinocarpus</taxon>
    </lineage>
</organism>
<feature type="transmembrane region" description="Helical" evidence="2">
    <location>
        <begin position="97"/>
        <end position="117"/>
    </location>
</feature>
<dbReference type="InParanoid" id="C4JX89"/>
<dbReference type="EMBL" id="CH476618">
    <property type="protein sequence ID" value="EEP81397.1"/>
    <property type="molecule type" value="Genomic_DNA"/>
</dbReference>
<dbReference type="HOGENOM" id="CLU_100298_1_0_1"/>
<feature type="compositionally biased region" description="Polar residues" evidence="1">
    <location>
        <begin position="32"/>
        <end position="52"/>
    </location>
</feature>
<dbReference type="GO" id="GO:1990593">
    <property type="term" value="F:nascent polypeptide-associated complex binding"/>
    <property type="evidence" value="ECO:0007669"/>
    <property type="project" value="InterPro"/>
</dbReference>
<evidence type="ECO:0000313" key="3">
    <source>
        <dbReference type="EMBL" id="EEP81397.1"/>
    </source>
</evidence>
<feature type="region of interest" description="Disordered" evidence="1">
    <location>
        <begin position="1"/>
        <end position="79"/>
    </location>
</feature>
<keyword evidence="4" id="KW-1185">Reference proteome</keyword>
<feature type="transmembrane region" description="Helical" evidence="2">
    <location>
        <begin position="129"/>
        <end position="147"/>
    </location>
</feature>
<keyword evidence="2" id="KW-0812">Transmembrane</keyword>
<dbReference type="GO" id="GO:0006626">
    <property type="term" value="P:protein targeting to mitochondrion"/>
    <property type="evidence" value="ECO:0007669"/>
    <property type="project" value="TreeGrafter"/>
</dbReference>
<evidence type="ECO:0000256" key="2">
    <source>
        <dbReference type="SAM" id="Phobius"/>
    </source>
</evidence>
<dbReference type="STRING" id="336963.C4JX89"/>
<dbReference type="OrthoDB" id="5422928at2759"/>
<dbReference type="PANTHER" id="PTHR38402">
    <property type="entry name" value="MITOCHONDRIAL OUTER MEMBRANE PROTEIN OM14"/>
    <property type="match status" value="1"/>
</dbReference>
<name>C4JX89_UNCRE</name>
<protein>
    <submittedName>
        <fullName evidence="3">Uncharacterized protein</fullName>
    </submittedName>
</protein>
<keyword evidence="2" id="KW-0472">Membrane</keyword>
<reference evidence="4" key="1">
    <citation type="journal article" date="2009" name="Genome Res.">
        <title>Comparative genomic analyses of the human fungal pathogens Coccidioides and their relatives.</title>
        <authorList>
            <person name="Sharpton T.J."/>
            <person name="Stajich J.E."/>
            <person name="Rounsley S.D."/>
            <person name="Gardner M.J."/>
            <person name="Wortman J.R."/>
            <person name="Jordar V.S."/>
            <person name="Maiti R."/>
            <person name="Kodira C.D."/>
            <person name="Neafsey D.E."/>
            <person name="Zeng Q."/>
            <person name="Hung C.-Y."/>
            <person name="McMahan C."/>
            <person name="Muszewska A."/>
            <person name="Grynberg M."/>
            <person name="Mandel M.A."/>
            <person name="Kellner E.M."/>
            <person name="Barker B.M."/>
            <person name="Galgiani J.N."/>
            <person name="Orbach M.J."/>
            <person name="Kirkland T.N."/>
            <person name="Cole G.T."/>
            <person name="Henn M.R."/>
            <person name="Birren B.W."/>
            <person name="Taylor J.W."/>
        </authorList>
    </citation>
    <scope>NUCLEOTIDE SEQUENCE [LARGE SCALE GENOMIC DNA]</scope>
    <source>
        <strain evidence="4">UAMH 1704</strain>
    </source>
</reference>
<proteinExistence type="predicted"/>
<sequence length="159" mass="17586">MSKAPAAPQPIQVEFNDTETTTSSLVDVDSPHINTVPSNYESQSVKTNTQAERLQREEGEKHRERQYKERSKAAAQRGKAKAKGTYAKLCENKSNPVLVTNAILLTVASAGLGYGAYQKYLRGILTWETVALWSGGIGAAGLVDYFVSKWFFQNKYPPK</sequence>
<dbReference type="AlphaFoldDB" id="C4JX89"/>
<dbReference type="PANTHER" id="PTHR38402:SF1">
    <property type="entry name" value="MITOCHONDRIAL OUTER MEMBRANE PROTEIN OM14"/>
    <property type="match status" value="1"/>
</dbReference>
<dbReference type="OMA" id="LQNKFPP"/>
<dbReference type="VEuPathDB" id="FungiDB:UREG_06262"/>
<evidence type="ECO:0000256" key="1">
    <source>
        <dbReference type="SAM" id="MobiDB-lite"/>
    </source>
</evidence>
<keyword evidence="2" id="KW-1133">Transmembrane helix</keyword>